<dbReference type="GO" id="GO:0051301">
    <property type="term" value="P:cell division"/>
    <property type="evidence" value="ECO:0007669"/>
    <property type="project" value="UniProtKB-KW"/>
</dbReference>
<organism evidence="9">
    <name type="scientific">marine metagenome</name>
    <dbReference type="NCBI Taxonomy" id="408172"/>
    <lineage>
        <taxon>unclassified sequences</taxon>
        <taxon>metagenomes</taxon>
        <taxon>ecological metagenomes</taxon>
    </lineage>
</organism>
<dbReference type="Pfam" id="PF08478">
    <property type="entry name" value="POTRA_1"/>
    <property type="match status" value="1"/>
</dbReference>
<protein>
    <recommendedName>
        <fullName evidence="8">POTRA domain-containing protein</fullName>
    </recommendedName>
</protein>
<evidence type="ECO:0000256" key="4">
    <source>
        <dbReference type="ARBA" id="ARBA00022692"/>
    </source>
</evidence>
<reference evidence="9" key="1">
    <citation type="submission" date="2018-05" db="EMBL/GenBank/DDBJ databases">
        <authorList>
            <person name="Lanie J.A."/>
            <person name="Ng W.-L."/>
            <person name="Kazmierczak K.M."/>
            <person name="Andrzejewski T.M."/>
            <person name="Davidsen T.M."/>
            <person name="Wayne K.J."/>
            <person name="Tettelin H."/>
            <person name="Glass J.I."/>
            <person name="Rusch D."/>
            <person name="Podicherti R."/>
            <person name="Tsui H.-C.T."/>
            <person name="Winkler M.E."/>
        </authorList>
    </citation>
    <scope>NUCLEOTIDE SEQUENCE</scope>
</reference>
<evidence type="ECO:0000256" key="2">
    <source>
        <dbReference type="ARBA" id="ARBA00022475"/>
    </source>
</evidence>
<evidence type="ECO:0000256" key="7">
    <source>
        <dbReference type="ARBA" id="ARBA00023306"/>
    </source>
</evidence>
<gene>
    <name evidence="9" type="ORF">METZ01_LOCUS9322</name>
</gene>
<feature type="domain" description="POTRA" evidence="8">
    <location>
        <begin position="23"/>
        <end position="92"/>
    </location>
</feature>
<keyword evidence="5" id="KW-1133">Transmembrane helix</keyword>
<dbReference type="InterPro" id="IPR034746">
    <property type="entry name" value="POTRA"/>
</dbReference>
<keyword evidence="4" id="KW-0812">Transmembrane</keyword>
<evidence type="ECO:0000256" key="5">
    <source>
        <dbReference type="ARBA" id="ARBA00022989"/>
    </source>
</evidence>
<evidence type="ECO:0000256" key="3">
    <source>
        <dbReference type="ARBA" id="ARBA00022618"/>
    </source>
</evidence>
<keyword evidence="3" id="KW-0132">Cell division</keyword>
<dbReference type="AlphaFoldDB" id="A0A381NRK3"/>
<evidence type="ECO:0000256" key="6">
    <source>
        <dbReference type="ARBA" id="ARBA00023136"/>
    </source>
</evidence>
<feature type="non-terminal residue" evidence="9">
    <location>
        <position position="1"/>
    </location>
</feature>
<comment type="subcellular location">
    <subcellularLocation>
        <location evidence="1">Membrane</location>
    </subcellularLocation>
</comment>
<accession>A0A381NRK3</accession>
<dbReference type="Gene3D" id="3.10.20.310">
    <property type="entry name" value="membrane protein fhac"/>
    <property type="match status" value="1"/>
</dbReference>
<keyword evidence="6" id="KW-0472">Membrane</keyword>
<dbReference type="GO" id="GO:0016020">
    <property type="term" value="C:membrane"/>
    <property type="evidence" value="ECO:0007669"/>
    <property type="project" value="UniProtKB-SubCell"/>
</dbReference>
<dbReference type="InterPro" id="IPR013685">
    <property type="entry name" value="POTRA_FtsQ_type"/>
</dbReference>
<proteinExistence type="predicted"/>
<dbReference type="PROSITE" id="PS51779">
    <property type="entry name" value="POTRA"/>
    <property type="match status" value="1"/>
</dbReference>
<sequence length="228" mass="23979">VWTLLACGVVLAGAYASTRTELLDVDEVLVDIAGDHLDPALVVAVSGISAGSPLSSVSPEAVARRVASLAWVAEVAVERDWPGTVRVWIVEREAIVNAVDLEGRRGLLDRAGTILEVPATEAGLPTVRVDHLGVPGTRMTGIDPLLDAASAVPPDLRAWIVALVPTGNGIRAELVGGVDAELGLGDDYRDELRSLATVLARVELSCIVSIDVSDHANPVVLRDEYRCS</sequence>
<evidence type="ECO:0000259" key="8">
    <source>
        <dbReference type="PROSITE" id="PS51779"/>
    </source>
</evidence>
<dbReference type="EMBL" id="UINC01000503">
    <property type="protein sequence ID" value="SUZ56468.1"/>
    <property type="molecule type" value="Genomic_DNA"/>
</dbReference>
<evidence type="ECO:0000313" key="9">
    <source>
        <dbReference type="EMBL" id="SUZ56468.1"/>
    </source>
</evidence>
<evidence type="ECO:0000256" key="1">
    <source>
        <dbReference type="ARBA" id="ARBA00004370"/>
    </source>
</evidence>
<name>A0A381NRK3_9ZZZZ</name>
<keyword evidence="7" id="KW-0131">Cell cycle</keyword>
<keyword evidence="2" id="KW-1003">Cell membrane</keyword>